<feature type="transmembrane region" description="Helical" evidence="1">
    <location>
        <begin position="95"/>
        <end position="117"/>
    </location>
</feature>
<keyword evidence="1" id="KW-1133">Transmembrane helix</keyword>
<dbReference type="Pfam" id="PF18920">
    <property type="entry name" value="DUF5671"/>
    <property type="match status" value="1"/>
</dbReference>
<gene>
    <name evidence="3" type="ORF">A2949_01910</name>
</gene>
<dbReference type="AlphaFoldDB" id="A0A1F4XWG1"/>
<feature type="transmembrane region" description="Helical" evidence="1">
    <location>
        <begin position="129"/>
        <end position="152"/>
    </location>
</feature>
<organism evidence="3 4">
    <name type="scientific">Candidatus Adlerbacteria bacterium RIFCSPLOWO2_01_FULL_54_21b</name>
    <dbReference type="NCBI Taxonomy" id="1797245"/>
    <lineage>
        <taxon>Bacteria</taxon>
        <taxon>Candidatus Adleribacteriota</taxon>
    </lineage>
</organism>
<evidence type="ECO:0000313" key="4">
    <source>
        <dbReference type="Proteomes" id="UP000178585"/>
    </source>
</evidence>
<accession>A0A1F4XWG1</accession>
<proteinExistence type="predicted"/>
<feature type="transmembrane region" description="Helical" evidence="1">
    <location>
        <begin position="56"/>
        <end position="74"/>
    </location>
</feature>
<dbReference type="EMBL" id="MEWZ01000033">
    <property type="protein sequence ID" value="OGC86047.1"/>
    <property type="molecule type" value="Genomic_DNA"/>
</dbReference>
<comment type="caution">
    <text evidence="3">The sequence shown here is derived from an EMBL/GenBank/DDBJ whole genome shotgun (WGS) entry which is preliminary data.</text>
</comment>
<evidence type="ECO:0000259" key="2">
    <source>
        <dbReference type="Pfam" id="PF18920"/>
    </source>
</evidence>
<feature type="domain" description="DUF5671" evidence="2">
    <location>
        <begin position="11"/>
        <end position="137"/>
    </location>
</feature>
<feature type="transmembrane region" description="Helical" evidence="1">
    <location>
        <begin position="164"/>
        <end position="184"/>
    </location>
</feature>
<dbReference type="STRING" id="1797245.A2949_01910"/>
<keyword evidence="1" id="KW-0812">Transmembrane</keyword>
<dbReference type="Proteomes" id="UP000178585">
    <property type="component" value="Unassembled WGS sequence"/>
</dbReference>
<dbReference type="InterPro" id="IPR043728">
    <property type="entry name" value="DUF5671"/>
</dbReference>
<evidence type="ECO:0000313" key="3">
    <source>
        <dbReference type="EMBL" id="OGC86047.1"/>
    </source>
</evidence>
<name>A0A1F4XWG1_9BACT</name>
<protein>
    <recommendedName>
        <fullName evidence="2">DUF5671 domain-containing protein</fullName>
    </recommendedName>
</protein>
<sequence length="317" mass="35970">MDKPKATPKDFFLWAGAMIALYAGVFSFIGLVFDYINYSFPDTALNYYIDPYQSGISYEMASLIVLAPVLLIVMRIIRRSITVDPSRAEIWVRRWALFLTLFIAGATIVVDLIVLIHTFLSGEELSVRFLLKVLVVLLVMSAGFMHFMADLWGYWERKPHYARYVNYAVGALVVLTIGAGFLIIGSPASQRDYRIDEQRVGDLMQIQSQIVYSYYQPKQTLPPSLEALADPISGFIVPRDPESGASYEYKKTGSLSFELCATFTKESRTAQKYEMTRPVAYLPEGKEISNNWEHNPGRVCFDRTIDPQLYPAYPKGL</sequence>
<feature type="transmembrane region" description="Helical" evidence="1">
    <location>
        <begin position="12"/>
        <end position="36"/>
    </location>
</feature>
<reference evidence="3 4" key="1">
    <citation type="journal article" date="2016" name="Nat. Commun.">
        <title>Thousands of microbial genomes shed light on interconnected biogeochemical processes in an aquifer system.</title>
        <authorList>
            <person name="Anantharaman K."/>
            <person name="Brown C.T."/>
            <person name="Hug L.A."/>
            <person name="Sharon I."/>
            <person name="Castelle C.J."/>
            <person name="Probst A.J."/>
            <person name="Thomas B.C."/>
            <person name="Singh A."/>
            <person name="Wilkins M.J."/>
            <person name="Karaoz U."/>
            <person name="Brodie E.L."/>
            <person name="Williams K.H."/>
            <person name="Hubbard S.S."/>
            <person name="Banfield J.F."/>
        </authorList>
    </citation>
    <scope>NUCLEOTIDE SEQUENCE [LARGE SCALE GENOMIC DNA]</scope>
</reference>
<keyword evidence="1" id="KW-0472">Membrane</keyword>
<evidence type="ECO:0000256" key="1">
    <source>
        <dbReference type="SAM" id="Phobius"/>
    </source>
</evidence>